<dbReference type="AlphaFoldDB" id="A0A9Q0V880"/>
<gene>
    <name evidence="1" type="ORF">OIU79_030290</name>
</gene>
<reference evidence="1" key="2">
    <citation type="journal article" date="2023" name="Int. J. Mol. Sci.">
        <title>De Novo Assembly and Annotation of 11 Diverse Shrub Willow (Salix) Genomes Reveals Novel Gene Organization in Sex-Linked Regions.</title>
        <authorList>
            <person name="Hyden B."/>
            <person name="Feng K."/>
            <person name="Yates T.B."/>
            <person name="Jawdy S."/>
            <person name="Cereghino C."/>
            <person name="Smart L.B."/>
            <person name="Muchero W."/>
        </authorList>
    </citation>
    <scope>NUCLEOTIDE SEQUENCE</scope>
    <source>
        <tissue evidence="1">Shoot tip</tissue>
    </source>
</reference>
<evidence type="ECO:0000313" key="1">
    <source>
        <dbReference type="EMBL" id="KAJ6743949.1"/>
    </source>
</evidence>
<evidence type="ECO:0000313" key="2">
    <source>
        <dbReference type="Proteomes" id="UP001151532"/>
    </source>
</evidence>
<sequence>MWLIGCWFSFVVVGEGRRVD</sequence>
<name>A0A9Q0V880_SALPP</name>
<accession>A0A9Q0V880</accession>
<organism evidence="1 2">
    <name type="scientific">Salix purpurea</name>
    <name type="common">Purple osier willow</name>
    <dbReference type="NCBI Taxonomy" id="77065"/>
    <lineage>
        <taxon>Eukaryota</taxon>
        <taxon>Viridiplantae</taxon>
        <taxon>Streptophyta</taxon>
        <taxon>Embryophyta</taxon>
        <taxon>Tracheophyta</taxon>
        <taxon>Spermatophyta</taxon>
        <taxon>Magnoliopsida</taxon>
        <taxon>eudicotyledons</taxon>
        <taxon>Gunneridae</taxon>
        <taxon>Pentapetalae</taxon>
        <taxon>rosids</taxon>
        <taxon>fabids</taxon>
        <taxon>Malpighiales</taxon>
        <taxon>Salicaceae</taxon>
        <taxon>Saliceae</taxon>
        <taxon>Salix</taxon>
    </lineage>
</organism>
<comment type="caution">
    <text evidence="1">The sequence shown here is derived from an EMBL/GenBank/DDBJ whole genome shotgun (WGS) entry which is preliminary data.</text>
</comment>
<proteinExistence type="predicted"/>
<dbReference type="Proteomes" id="UP001151532">
    <property type="component" value="Chromosome 19"/>
</dbReference>
<protein>
    <submittedName>
        <fullName evidence="1">Uncharacterized protein</fullName>
    </submittedName>
</protein>
<keyword evidence="2" id="KW-1185">Reference proteome</keyword>
<reference evidence="1" key="1">
    <citation type="submission" date="2022-11" db="EMBL/GenBank/DDBJ databases">
        <authorList>
            <person name="Hyden B.L."/>
            <person name="Feng K."/>
            <person name="Yates T."/>
            <person name="Jawdy S."/>
            <person name="Smart L.B."/>
            <person name="Muchero W."/>
        </authorList>
    </citation>
    <scope>NUCLEOTIDE SEQUENCE</scope>
    <source>
        <tissue evidence="1">Shoot tip</tissue>
    </source>
</reference>
<dbReference type="EMBL" id="JAPFFK010000009">
    <property type="protein sequence ID" value="KAJ6743949.1"/>
    <property type="molecule type" value="Genomic_DNA"/>
</dbReference>